<dbReference type="PROSITE" id="PS00479">
    <property type="entry name" value="ZF_DAG_PE_1"/>
    <property type="match status" value="1"/>
</dbReference>
<dbReference type="InterPro" id="IPR046349">
    <property type="entry name" value="C1-like_sf"/>
</dbReference>
<accession>A0A850XF32</accession>
<dbReference type="AlphaFoldDB" id="A0A850XF32"/>
<dbReference type="GO" id="GO:0000281">
    <property type="term" value="P:mitotic cytokinesis"/>
    <property type="evidence" value="ECO:0007669"/>
    <property type="project" value="TreeGrafter"/>
</dbReference>
<dbReference type="PANTHER" id="PTHR46199">
    <property type="entry name" value="RAC GTPASE-ACTIVATING PROTEIN 1"/>
    <property type="match status" value="1"/>
</dbReference>
<keyword evidence="18" id="KW-0862">Zinc</keyword>
<organism evidence="36 37">
    <name type="scientific">Piaya cayana</name>
    <name type="common">Common squirrel cuckoo</name>
    <dbReference type="NCBI Taxonomy" id="33601"/>
    <lineage>
        <taxon>Eukaryota</taxon>
        <taxon>Metazoa</taxon>
        <taxon>Chordata</taxon>
        <taxon>Craniata</taxon>
        <taxon>Vertebrata</taxon>
        <taxon>Euteleostomi</taxon>
        <taxon>Archelosauria</taxon>
        <taxon>Archosauria</taxon>
        <taxon>Dinosauria</taxon>
        <taxon>Saurischia</taxon>
        <taxon>Theropoda</taxon>
        <taxon>Coelurosauria</taxon>
        <taxon>Aves</taxon>
        <taxon>Neognathae</taxon>
        <taxon>Neoaves</taxon>
        <taxon>Otidimorphae</taxon>
        <taxon>Cuculiformes</taxon>
        <taxon>Coccyzidae</taxon>
        <taxon>Piaya</taxon>
    </lineage>
</organism>
<feature type="compositionally biased region" description="Low complexity" evidence="33">
    <location>
        <begin position="585"/>
        <end position="595"/>
    </location>
</feature>
<dbReference type="Gene3D" id="1.10.555.10">
    <property type="entry name" value="Rho GTPase activation protein"/>
    <property type="match status" value="1"/>
</dbReference>
<evidence type="ECO:0000256" key="16">
    <source>
        <dbReference type="ARBA" id="ARBA00022771"/>
    </source>
</evidence>
<dbReference type="CDD" id="cd04382">
    <property type="entry name" value="RhoGAP_MgcRacGAP"/>
    <property type="match status" value="1"/>
</dbReference>
<feature type="non-terminal residue" evidence="36">
    <location>
        <position position="1"/>
    </location>
</feature>
<feature type="region of interest" description="Disordered" evidence="33">
    <location>
        <begin position="182"/>
        <end position="209"/>
    </location>
</feature>
<evidence type="ECO:0000256" key="26">
    <source>
        <dbReference type="ARBA" id="ARBA00023212"/>
    </source>
</evidence>
<evidence type="ECO:0000313" key="37">
    <source>
        <dbReference type="Proteomes" id="UP000653271"/>
    </source>
</evidence>
<dbReference type="GO" id="GO:0030496">
    <property type="term" value="C:midbody"/>
    <property type="evidence" value="ECO:0007669"/>
    <property type="project" value="UniProtKB-SubCell"/>
</dbReference>
<evidence type="ECO:0000256" key="15">
    <source>
        <dbReference type="ARBA" id="ARBA00022723"/>
    </source>
</evidence>
<dbReference type="Pfam" id="PF00130">
    <property type="entry name" value="C1_1"/>
    <property type="match status" value="1"/>
</dbReference>
<evidence type="ECO:0000313" key="36">
    <source>
        <dbReference type="EMBL" id="NWH80820.1"/>
    </source>
</evidence>
<evidence type="ECO:0000256" key="29">
    <source>
        <dbReference type="ARBA" id="ARBA00023329"/>
    </source>
</evidence>
<name>A0A850XF32_PIACA</name>
<keyword evidence="16" id="KW-0863">Zinc-finger</keyword>
<feature type="region of interest" description="Disordered" evidence="33">
    <location>
        <begin position="580"/>
        <end position="607"/>
    </location>
</feature>
<evidence type="ECO:0000256" key="4">
    <source>
        <dbReference type="ARBA" id="ARBA00004218"/>
    </source>
</evidence>
<dbReference type="SMART" id="SM00324">
    <property type="entry name" value="RhoGAP"/>
    <property type="match status" value="1"/>
</dbReference>
<evidence type="ECO:0000256" key="28">
    <source>
        <dbReference type="ARBA" id="ARBA00023306"/>
    </source>
</evidence>
<dbReference type="PANTHER" id="PTHR46199:SF8">
    <property type="entry name" value="RAC GTPASE ACTIVATING PROTEIN 1"/>
    <property type="match status" value="1"/>
</dbReference>
<evidence type="ECO:0000256" key="11">
    <source>
        <dbReference type="ARBA" id="ARBA00022490"/>
    </source>
</evidence>
<keyword evidence="15" id="KW-0479">Metal-binding</keyword>
<keyword evidence="29" id="KW-0968">Cytoplasmic vesicle</keyword>
<dbReference type="GO" id="GO:0097149">
    <property type="term" value="C:centralspindlin complex"/>
    <property type="evidence" value="ECO:0007669"/>
    <property type="project" value="TreeGrafter"/>
</dbReference>
<evidence type="ECO:0000256" key="2">
    <source>
        <dbReference type="ARBA" id="ARBA00004186"/>
    </source>
</evidence>
<dbReference type="EMBL" id="WAAB01022218">
    <property type="protein sequence ID" value="NWH80820.1"/>
    <property type="molecule type" value="Genomic_DNA"/>
</dbReference>
<keyword evidence="10" id="KW-1003">Cell membrane</keyword>
<dbReference type="GO" id="GO:0005096">
    <property type="term" value="F:GTPase activator activity"/>
    <property type="evidence" value="ECO:0007669"/>
    <property type="project" value="UniProtKB-KW"/>
</dbReference>
<evidence type="ECO:0000256" key="19">
    <source>
        <dbReference type="ARBA" id="ARBA00022843"/>
    </source>
</evidence>
<evidence type="ECO:0000256" key="3">
    <source>
        <dbReference type="ARBA" id="ARBA00004214"/>
    </source>
</evidence>
<keyword evidence="11" id="KW-0963">Cytoplasm</keyword>
<dbReference type="SMART" id="SM00109">
    <property type="entry name" value="C1"/>
    <property type="match status" value="1"/>
</dbReference>
<evidence type="ECO:0000256" key="24">
    <source>
        <dbReference type="ARBA" id="ARBA00023121"/>
    </source>
</evidence>
<dbReference type="GO" id="GO:0007266">
    <property type="term" value="P:Rho protein signal transduction"/>
    <property type="evidence" value="ECO:0007669"/>
    <property type="project" value="TreeGrafter"/>
</dbReference>
<keyword evidence="7" id="KW-0813">Transport</keyword>
<evidence type="ECO:0000256" key="12">
    <source>
        <dbReference type="ARBA" id="ARBA00022499"/>
    </source>
</evidence>
<evidence type="ECO:0000256" key="13">
    <source>
        <dbReference type="ARBA" id="ARBA00022553"/>
    </source>
</evidence>
<evidence type="ECO:0000256" key="18">
    <source>
        <dbReference type="ARBA" id="ARBA00022833"/>
    </source>
</evidence>
<dbReference type="PROSITE" id="PS50081">
    <property type="entry name" value="ZF_DAG_PE_2"/>
    <property type="match status" value="1"/>
</dbReference>
<dbReference type="SUPFAM" id="SSF48350">
    <property type="entry name" value="GTPase activation domain, GAP"/>
    <property type="match status" value="1"/>
</dbReference>
<evidence type="ECO:0000256" key="9">
    <source>
        <dbReference type="ARBA" id="ARBA00022473"/>
    </source>
</evidence>
<dbReference type="Proteomes" id="UP000653271">
    <property type="component" value="Unassembled WGS sequence"/>
</dbReference>
<comment type="caution">
    <text evidence="36">The sequence shown here is derived from an EMBL/GenBank/DDBJ whole genome shotgun (WGS) entry which is preliminary data.</text>
</comment>
<dbReference type="GO" id="GO:0007283">
    <property type="term" value="P:spermatogenesis"/>
    <property type="evidence" value="ECO:0007669"/>
    <property type="project" value="UniProtKB-KW"/>
</dbReference>
<dbReference type="InterPro" id="IPR000198">
    <property type="entry name" value="RhoGAP_dom"/>
</dbReference>
<dbReference type="FunFam" id="3.30.60.20:FF:000033">
    <property type="entry name" value="Rac GTPase-activating protein 1"/>
    <property type="match status" value="1"/>
</dbReference>
<proteinExistence type="predicted"/>
<evidence type="ECO:0000256" key="14">
    <source>
        <dbReference type="ARBA" id="ARBA00022618"/>
    </source>
</evidence>
<evidence type="ECO:0000256" key="32">
    <source>
        <dbReference type="SAM" id="Coils"/>
    </source>
</evidence>
<dbReference type="InterPro" id="IPR008936">
    <property type="entry name" value="Rho_GTPase_activation_prot"/>
</dbReference>
<dbReference type="OrthoDB" id="2218807at2759"/>
<dbReference type="SUPFAM" id="SSF57889">
    <property type="entry name" value="Cysteine-rich domain"/>
    <property type="match status" value="1"/>
</dbReference>
<keyword evidence="14" id="KW-0132">Cell division</keyword>
<dbReference type="GO" id="GO:0051256">
    <property type="term" value="P:mitotic spindle midzone assembly"/>
    <property type="evidence" value="ECO:0007669"/>
    <property type="project" value="TreeGrafter"/>
</dbReference>
<feature type="region of interest" description="Disordered" evidence="33">
    <location>
        <begin position="246"/>
        <end position="283"/>
    </location>
</feature>
<evidence type="ECO:0000256" key="23">
    <source>
        <dbReference type="ARBA" id="ARBA00023065"/>
    </source>
</evidence>
<evidence type="ECO:0000256" key="7">
    <source>
        <dbReference type="ARBA" id="ARBA00022448"/>
    </source>
</evidence>
<evidence type="ECO:0000256" key="31">
    <source>
        <dbReference type="ARBA" id="ARBA00075869"/>
    </source>
</evidence>
<keyword evidence="23" id="KW-0406">Ion transport</keyword>
<keyword evidence="22 32" id="KW-0175">Coiled coil</keyword>
<dbReference type="GO" id="GO:0008289">
    <property type="term" value="F:lipid binding"/>
    <property type="evidence" value="ECO:0007669"/>
    <property type="project" value="UniProtKB-KW"/>
</dbReference>
<feature type="domain" description="Rho-GAP" evidence="35">
    <location>
        <begin position="348"/>
        <end position="538"/>
    </location>
</feature>
<dbReference type="Pfam" id="PF00620">
    <property type="entry name" value="RhoGAP"/>
    <property type="match status" value="1"/>
</dbReference>
<keyword evidence="21" id="KW-0007">Acetylation</keyword>
<evidence type="ECO:0000256" key="33">
    <source>
        <dbReference type="SAM" id="MobiDB-lite"/>
    </source>
</evidence>
<dbReference type="GO" id="GO:0008270">
    <property type="term" value="F:zinc ion binding"/>
    <property type="evidence" value="ECO:0007669"/>
    <property type="project" value="UniProtKB-KW"/>
</dbReference>
<keyword evidence="37" id="KW-1185">Reference proteome</keyword>
<keyword evidence="28" id="KW-0131">Cell cycle</keyword>
<evidence type="ECO:0000256" key="22">
    <source>
        <dbReference type="ARBA" id="ARBA00023054"/>
    </source>
</evidence>
<evidence type="ECO:0000256" key="10">
    <source>
        <dbReference type="ARBA" id="ARBA00022475"/>
    </source>
</evidence>
<keyword evidence="13" id="KW-0597">Phosphoprotein</keyword>
<dbReference type="GO" id="GO:0005634">
    <property type="term" value="C:nucleus"/>
    <property type="evidence" value="ECO:0007669"/>
    <property type="project" value="UniProtKB-SubCell"/>
</dbReference>
<evidence type="ECO:0000256" key="25">
    <source>
        <dbReference type="ARBA" id="ARBA00023136"/>
    </source>
</evidence>
<keyword evidence="27" id="KW-0539">Nucleus</keyword>
<keyword evidence="8" id="KW-0343">GTPase activation</keyword>
<gene>
    <name evidence="36" type="primary">Racgap1_0</name>
    <name evidence="36" type="ORF">PIACAY_R08277</name>
</gene>
<evidence type="ECO:0000256" key="17">
    <source>
        <dbReference type="ARBA" id="ARBA00022782"/>
    </source>
</evidence>
<evidence type="ECO:0000256" key="6">
    <source>
        <dbReference type="ARBA" id="ARBA00004626"/>
    </source>
</evidence>
<keyword evidence="25" id="KW-0472">Membrane</keyword>
<evidence type="ECO:0000256" key="27">
    <source>
        <dbReference type="ARBA" id="ARBA00023242"/>
    </source>
</evidence>
<protein>
    <recommendedName>
        <fullName evidence="30">Rac GTPase-activating protein 1</fullName>
    </recommendedName>
    <alternativeName>
        <fullName evidence="31">Male germ cell RacGap</fullName>
    </alternativeName>
</protein>
<keyword evidence="9" id="KW-0217">Developmental protein</keyword>
<dbReference type="FunFam" id="1.10.555.10:FF:000034">
    <property type="entry name" value="Rac GTPase-activating protein 1"/>
    <property type="match status" value="1"/>
</dbReference>
<feature type="compositionally biased region" description="Polar residues" evidence="33">
    <location>
        <begin position="253"/>
        <end position="264"/>
    </location>
</feature>
<keyword evidence="20" id="KW-0744">Spermatogenesis</keyword>
<feature type="compositionally biased region" description="Polar residues" evidence="33">
    <location>
        <begin position="596"/>
        <end position="607"/>
    </location>
</feature>
<evidence type="ECO:0000259" key="34">
    <source>
        <dbReference type="PROSITE" id="PS50081"/>
    </source>
</evidence>
<comment type="subcellular location">
    <subcellularLocation>
        <location evidence="5">Cell membrane</location>
        <topology evidence="5">Peripheral membrane protein</topology>
        <orientation evidence="5">Cytoplasmic side</orientation>
    </subcellularLocation>
    <subcellularLocation>
        <location evidence="6">Cleavage furrow</location>
    </subcellularLocation>
    <subcellularLocation>
        <location evidence="2">Cytoplasm</location>
        <location evidence="2">Cytoskeleton</location>
        <location evidence="2">Spindle</location>
    </subcellularLocation>
    <subcellularLocation>
        <location evidence="4">Cytoplasmic vesicle</location>
        <location evidence="4">Secretory vesicle</location>
        <location evidence="4">Acrosome</location>
    </subcellularLocation>
    <subcellularLocation>
        <location evidence="3">Midbody</location>
    </subcellularLocation>
    <subcellularLocation>
        <location evidence="1">Nucleus</location>
    </subcellularLocation>
</comment>
<evidence type="ECO:0000256" key="1">
    <source>
        <dbReference type="ARBA" id="ARBA00004123"/>
    </source>
</evidence>
<feature type="non-terminal residue" evidence="36">
    <location>
        <position position="607"/>
    </location>
</feature>
<feature type="coiled-coil region" evidence="32">
    <location>
        <begin position="30"/>
        <end position="106"/>
    </location>
</feature>
<keyword evidence="17" id="KW-0221">Differentiation</keyword>
<keyword evidence="19" id="KW-0832">Ubl conjugation</keyword>
<feature type="domain" description="Phorbol-ester/DAG-type" evidence="34">
    <location>
        <begin position="285"/>
        <end position="334"/>
    </location>
</feature>
<dbReference type="GO" id="GO:0001669">
    <property type="term" value="C:acrosomal vesicle"/>
    <property type="evidence" value="ECO:0007669"/>
    <property type="project" value="UniProtKB-SubCell"/>
</dbReference>
<evidence type="ECO:0000259" key="35">
    <source>
        <dbReference type="PROSITE" id="PS50238"/>
    </source>
</evidence>
<dbReference type="GO" id="GO:0032154">
    <property type="term" value="C:cleavage furrow"/>
    <property type="evidence" value="ECO:0007669"/>
    <property type="project" value="UniProtKB-SubCell"/>
</dbReference>
<dbReference type="GO" id="GO:0030154">
    <property type="term" value="P:cell differentiation"/>
    <property type="evidence" value="ECO:0007669"/>
    <property type="project" value="UniProtKB-KW"/>
</dbReference>
<sequence length="607" mass="67865">MEATMLNLRGLCDQLLRQVEVLSEGSECQFIQLAKNFEEYRRKLQKAEHELDRYKDLLMKTEAERGALDVKLKHARNQVDVEIKRRQKAETDCEKLERQMQLIRELLMCDASGSIQLSEEQKSALAFLNRPQVSTGAPGNKRLSTIDESGSILSDISFDKTDESLDWDSSVVKTVRLKRRAKRRSSRQYIEGPPGPQKKNRSISSAVDQGNESIVAKTTLVVPNDGGPIEATSTIQTVPYGLKSQRKSGPLQAWSSESSIGSKQLESKPECDAPSTPRNNGGVRLHDFVSKTVIKPESCVPCGKRVKFGKISLKCRDCRVVTHPECRERCPLPCIPTLTGTPLRVGEGTLMDFVPSMPPMIPSIIVHCVNEIEQRGLHETGLYRVSGCDKIVRELKEKFLRGKNTPLLSKVDDIHAVCSLLKDFLRGLKEPLLTFRLNKTFMEAAEILDEDNSVAAMYQAIGELPQANRDTLAFLMVHLQRVAQSLETKMDVANLAKVFGPTIVAHAVPDPDPMTLLQDTKRQPKVVERLLLLPTDYWSQLMMVEQENVDPAHVIENVNAYSTPQTPDFKVSILGPLTTPEHQLSKSQSSSSLSQRVRSTFSKTTPK</sequence>
<dbReference type="InterPro" id="IPR002219">
    <property type="entry name" value="PKC_DAG/PE"/>
</dbReference>
<dbReference type="GO" id="GO:0051233">
    <property type="term" value="C:spindle midzone"/>
    <property type="evidence" value="ECO:0007669"/>
    <property type="project" value="TreeGrafter"/>
</dbReference>
<dbReference type="Gene3D" id="3.30.60.20">
    <property type="match status" value="1"/>
</dbReference>
<evidence type="ECO:0000256" key="21">
    <source>
        <dbReference type="ARBA" id="ARBA00022990"/>
    </source>
</evidence>
<evidence type="ECO:0000256" key="8">
    <source>
        <dbReference type="ARBA" id="ARBA00022468"/>
    </source>
</evidence>
<evidence type="ECO:0000256" key="20">
    <source>
        <dbReference type="ARBA" id="ARBA00022871"/>
    </source>
</evidence>
<evidence type="ECO:0000256" key="30">
    <source>
        <dbReference type="ARBA" id="ARBA00067896"/>
    </source>
</evidence>
<dbReference type="PROSITE" id="PS50238">
    <property type="entry name" value="RHOGAP"/>
    <property type="match status" value="1"/>
</dbReference>
<keyword evidence="24" id="KW-0446">Lipid-binding</keyword>
<keyword evidence="26" id="KW-0206">Cytoskeleton</keyword>
<reference evidence="36" key="1">
    <citation type="submission" date="2019-09" db="EMBL/GenBank/DDBJ databases">
        <title>Bird 10,000 Genomes (B10K) Project - Family phase.</title>
        <authorList>
            <person name="Zhang G."/>
        </authorList>
    </citation>
    <scope>NUCLEOTIDE SEQUENCE</scope>
    <source>
        <strain evidence="36">B10K-DU-008-47</strain>
        <tissue evidence="36">Mixed tissue sample</tissue>
    </source>
</reference>
<dbReference type="GO" id="GO:0006811">
    <property type="term" value="P:monoatomic ion transport"/>
    <property type="evidence" value="ECO:0007669"/>
    <property type="project" value="UniProtKB-KW"/>
</dbReference>
<dbReference type="CDD" id="cd20821">
    <property type="entry name" value="C1_MgcRacGAP"/>
    <property type="match status" value="1"/>
</dbReference>
<evidence type="ECO:0000256" key="5">
    <source>
        <dbReference type="ARBA" id="ARBA00004413"/>
    </source>
</evidence>
<keyword evidence="12" id="KW-1017">Isopeptide bond</keyword>